<accession>A0A699IAF9</accession>
<evidence type="ECO:0000313" key="2">
    <source>
        <dbReference type="EMBL" id="GEZ27802.1"/>
    </source>
</evidence>
<proteinExistence type="predicted"/>
<dbReference type="EMBL" id="BKCJ010260207">
    <property type="protein sequence ID" value="GEZ27802.1"/>
    <property type="molecule type" value="Genomic_DNA"/>
</dbReference>
<dbReference type="AlphaFoldDB" id="A0A699IAF9"/>
<gene>
    <name evidence="2" type="ORF">Tci_499775</name>
</gene>
<protein>
    <recommendedName>
        <fullName evidence="3">Reverse transcriptase domain-containing protein</fullName>
    </recommendedName>
</protein>
<feature type="non-terminal residue" evidence="2">
    <location>
        <position position="1"/>
    </location>
</feature>
<evidence type="ECO:0008006" key="3">
    <source>
        <dbReference type="Google" id="ProtNLM"/>
    </source>
</evidence>
<feature type="compositionally biased region" description="Acidic residues" evidence="1">
    <location>
        <begin position="1"/>
        <end position="17"/>
    </location>
</feature>
<comment type="caution">
    <text evidence="2">The sequence shown here is derived from an EMBL/GenBank/DDBJ whole genome shotgun (WGS) entry which is preliminary data.</text>
</comment>
<sequence length="208" mass="23542">DFFESNDEFSSIDDESFSIDNTNHVEASPPDSEPVSSKVMEIIILEVGGIDDDILLTINGDILQTNTFDNSLPEFETLCFDVEEISSGSTTTHSDISPLEYEVFYDDHIKEISSGSPTTQSDSPLYESFIFDLSINLFLPAERSDFYEFTNELIPFISQPEYDCFLFKVEPSSRDFTKDVMEDISSTKEPQVHNALPTHPTLQLNLMF</sequence>
<reference evidence="2" key="1">
    <citation type="journal article" date="2019" name="Sci. Rep.">
        <title>Draft genome of Tanacetum cinerariifolium, the natural source of mosquito coil.</title>
        <authorList>
            <person name="Yamashiro T."/>
            <person name="Shiraishi A."/>
            <person name="Satake H."/>
            <person name="Nakayama K."/>
        </authorList>
    </citation>
    <scope>NUCLEOTIDE SEQUENCE</scope>
</reference>
<evidence type="ECO:0000256" key="1">
    <source>
        <dbReference type="SAM" id="MobiDB-lite"/>
    </source>
</evidence>
<name>A0A699IAF9_TANCI</name>
<feature type="region of interest" description="Disordered" evidence="1">
    <location>
        <begin position="1"/>
        <end position="34"/>
    </location>
</feature>
<organism evidence="2">
    <name type="scientific">Tanacetum cinerariifolium</name>
    <name type="common">Dalmatian daisy</name>
    <name type="synonym">Chrysanthemum cinerariifolium</name>
    <dbReference type="NCBI Taxonomy" id="118510"/>
    <lineage>
        <taxon>Eukaryota</taxon>
        <taxon>Viridiplantae</taxon>
        <taxon>Streptophyta</taxon>
        <taxon>Embryophyta</taxon>
        <taxon>Tracheophyta</taxon>
        <taxon>Spermatophyta</taxon>
        <taxon>Magnoliopsida</taxon>
        <taxon>eudicotyledons</taxon>
        <taxon>Gunneridae</taxon>
        <taxon>Pentapetalae</taxon>
        <taxon>asterids</taxon>
        <taxon>campanulids</taxon>
        <taxon>Asterales</taxon>
        <taxon>Asteraceae</taxon>
        <taxon>Asteroideae</taxon>
        <taxon>Anthemideae</taxon>
        <taxon>Anthemidinae</taxon>
        <taxon>Tanacetum</taxon>
    </lineage>
</organism>